<keyword evidence="5" id="KW-0482">Metalloprotease</keyword>
<dbReference type="EMBL" id="DRPZ01000196">
    <property type="protein sequence ID" value="HGY09864.1"/>
    <property type="molecule type" value="Genomic_DNA"/>
</dbReference>
<keyword evidence="2" id="KW-0479">Metal-binding</keyword>
<dbReference type="AlphaFoldDB" id="A0A7C4VCW5"/>
<organism evidence="7">
    <name type="scientific">Oceanithermus profundus</name>
    <dbReference type="NCBI Taxonomy" id="187137"/>
    <lineage>
        <taxon>Bacteria</taxon>
        <taxon>Thermotogati</taxon>
        <taxon>Deinococcota</taxon>
        <taxon>Deinococci</taxon>
        <taxon>Thermales</taxon>
        <taxon>Thermaceae</taxon>
        <taxon>Oceanithermus</taxon>
    </lineage>
</organism>
<evidence type="ECO:0000313" key="7">
    <source>
        <dbReference type="EMBL" id="HGY09864.1"/>
    </source>
</evidence>
<evidence type="ECO:0000256" key="3">
    <source>
        <dbReference type="ARBA" id="ARBA00022801"/>
    </source>
</evidence>
<dbReference type="Gene3D" id="3.40.140.10">
    <property type="entry name" value="Cytidine Deaminase, domain 2"/>
    <property type="match status" value="1"/>
</dbReference>
<dbReference type="GO" id="GO:0008270">
    <property type="term" value="F:zinc ion binding"/>
    <property type="evidence" value="ECO:0007669"/>
    <property type="project" value="TreeGrafter"/>
</dbReference>
<evidence type="ECO:0000259" key="6">
    <source>
        <dbReference type="Pfam" id="PF14464"/>
    </source>
</evidence>
<name>A0A7C4VCW5_9DEIN</name>
<keyword evidence="1" id="KW-0645">Protease</keyword>
<evidence type="ECO:0000256" key="5">
    <source>
        <dbReference type="ARBA" id="ARBA00023049"/>
    </source>
</evidence>
<dbReference type="InterPro" id="IPR051929">
    <property type="entry name" value="VirAsm_ModProt"/>
</dbReference>
<dbReference type="InterPro" id="IPR028090">
    <property type="entry name" value="JAB_dom_prok"/>
</dbReference>
<reference evidence="7" key="1">
    <citation type="journal article" date="2020" name="mSystems">
        <title>Genome- and Community-Level Interaction Insights into Carbon Utilization and Element Cycling Functions of Hydrothermarchaeota in Hydrothermal Sediment.</title>
        <authorList>
            <person name="Zhou Z."/>
            <person name="Liu Y."/>
            <person name="Xu W."/>
            <person name="Pan J."/>
            <person name="Luo Z.H."/>
            <person name="Li M."/>
        </authorList>
    </citation>
    <scope>NUCLEOTIDE SEQUENCE [LARGE SCALE GENOMIC DNA]</scope>
    <source>
        <strain evidence="7">HyVt-570</strain>
    </source>
</reference>
<evidence type="ECO:0000256" key="2">
    <source>
        <dbReference type="ARBA" id="ARBA00022723"/>
    </source>
</evidence>
<keyword evidence="3" id="KW-0378">Hydrolase</keyword>
<protein>
    <submittedName>
        <fullName evidence="7">M67 family peptidase</fullName>
    </submittedName>
</protein>
<dbReference type="Proteomes" id="UP000885759">
    <property type="component" value="Unassembled WGS sequence"/>
</dbReference>
<accession>A0A7C4VCW5</accession>
<sequence>MELRVRREAWEGMWRDARARAPREAVGLLVGRGVAEEAWPLPNASDRPQAHYRAEPLALLTALRRADELGLEVLALYHSHPAGAPLPSAADEAEASWRVPYVILGLPEGQARAFLLPQGDEVKIRVEP</sequence>
<dbReference type="GO" id="GO:0008235">
    <property type="term" value="F:metalloexopeptidase activity"/>
    <property type="evidence" value="ECO:0007669"/>
    <property type="project" value="TreeGrafter"/>
</dbReference>
<dbReference type="Pfam" id="PF14464">
    <property type="entry name" value="Prok-JAB"/>
    <property type="match status" value="1"/>
</dbReference>
<proteinExistence type="predicted"/>
<evidence type="ECO:0000256" key="4">
    <source>
        <dbReference type="ARBA" id="ARBA00022833"/>
    </source>
</evidence>
<keyword evidence="4" id="KW-0862">Zinc</keyword>
<dbReference type="CDD" id="cd08070">
    <property type="entry name" value="MPN_like"/>
    <property type="match status" value="1"/>
</dbReference>
<dbReference type="PANTHER" id="PTHR34858:SF1">
    <property type="entry name" value="CYSO-CYSTEINE PEPTIDASE"/>
    <property type="match status" value="1"/>
</dbReference>
<dbReference type="PANTHER" id="PTHR34858">
    <property type="entry name" value="CYSO-CYSTEINE PEPTIDASE"/>
    <property type="match status" value="1"/>
</dbReference>
<feature type="domain" description="JAB" evidence="6">
    <location>
        <begin position="9"/>
        <end position="106"/>
    </location>
</feature>
<evidence type="ECO:0000256" key="1">
    <source>
        <dbReference type="ARBA" id="ARBA00022670"/>
    </source>
</evidence>
<dbReference type="GO" id="GO:0006508">
    <property type="term" value="P:proteolysis"/>
    <property type="evidence" value="ECO:0007669"/>
    <property type="project" value="UniProtKB-KW"/>
</dbReference>
<comment type="caution">
    <text evidence="7">The sequence shown here is derived from an EMBL/GenBank/DDBJ whole genome shotgun (WGS) entry which is preliminary data.</text>
</comment>
<gene>
    <name evidence="7" type="ORF">ENK37_07420</name>
</gene>
<dbReference type="SUPFAM" id="SSF102712">
    <property type="entry name" value="JAB1/MPN domain"/>
    <property type="match status" value="1"/>
</dbReference>